<evidence type="ECO:0000256" key="1">
    <source>
        <dbReference type="PROSITE-ProRule" id="PRU00042"/>
    </source>
</evidence>
<evidence type="ECO:0000313" key="5">
    <source>
        <dbReference type="Proteomes" id="UP000018001"/>
    </source>
</evidence>
<dbReference type="PROSITE" id="PS00028">
    <property type="entry name" value="ZINC_FINGER_C2H2_1"/>
    <property type="match status" value="1"/>
</dbReference>
<dbReference type="PANTHER" id="PTHR46179">
    <property type="entry name" value="ZINC FINGER PROTEIN"/>
    <property type="match status" value="1"/>
</dbReference>
<gene>
    <name evidence="4" type="ORF">PVAR5_1155</name>
</gene>
<dbReference type="SUPFAM" id="SSF57667">
    <property type="entry name" value="beta-beta-alpha zinc fingers"/>
    <property type="match status" value="1"/>
</dbReference>
<feature type="compositionally biased region" description="Low complexity" evidence="2">
    <location>
        <begin position="89"/>
        <end position="100"/>
    </location>
</feature>
<dbReference type="GO" id="GO:0005634">
    <property type="term" value="C:nucleus"/>
    <property type="evidence" value="ECO:0007669"/>
    <property type="project" value="TreeGrafter"/>
</dbReference>
<evidence type="ECO:0000259" key="3">
    <source>
        <dbReference type="PROSITE" id="PS50157"/>
    </source>
</evidence>
<dbReference type="PROSITE" id="PS50157">
    <property type="entry name" value="ZINC_FINGER_C2H2_2"/>
    <property type="match status" value="1"/>
</dbReference>
<organism evidence="4 5">
    <name type="scientific">Byssochlamys spectabilis (strain No. 5 / NBRC 109023)</name>
    <name type="common">Paecilomyces variotii</name>
    <dbReference type="NCBI Taxonomy" id="1356009"/>
    <lineage>
        <taxon>Eukaryota</taxon>
        <taxon>Fungi</taxon>
        <taxon>Dikarya</taxon>
        <taxon>Ascomycota</taxon>
        <taxon>Pezizomycotina</taxon>
        <taxon>Eurotiomycetes</taxon>
        <taxon>Eurotiomycetidae</taxon>
        <taxon>Eurotiales</taxon>
        <taxon>Thermoascaceae</taxon>
        <taxon>Paecilomyces</taxon>
    </lineage>
</organism>
<dbReference type="OrthoDB" id="654211at2759"/>
<dbReference type="PANTHER" id="PTHR46179:SF19">
    <property type="entry name" value="C2H2 FINGER DOMAIN TRANSCRIPTION FACTOR (EUROFUNG)-RELATED"/>
    <property type="match status" value="1"/>
</dbReference>
<keyword evidence="1" id="KW-0862">Zinc</keyword>
<dbReference type="GO" id="GO:0008270">
    <property type="term" value="F:zinc ion binding"/>
    <property type="evidence" value="ECO:0007669"/>
    <property type="project" value="UniProtKB-KW"/>
</dbReference>
<sequence>MAGFRSYDSEMAFPVAYDDSQIFFYPEPSYAFMAASPPIDPSIRSSQTLPESGSNYTLIPPELYTDNSMMTAYPSPTPTSFQSCPMDIPQMNSQPSSSMSTVGSPFDAESSQYTSGSSTTGSPTPGFNNHNHNNNTYNNNPNLTKYGIKNSDGTWRCAYPGCASRAVFTRGCDLRKHFNRHSKHLFCRYEGCPQATEGGFSSNKDRTRHEAKHNPGILCEWDGCSRVFSRVDNMKDHVRRIHKKRRT</sequence>
<dbReference type="EMBL" id="BAUL01000029">
    <property type="protein sequence ID" value="GAD92562.1"/>
    <property type="molecule type" value="Genomic_DNA"/>
</dbReference>
<protein>
    <submittedName>
        <fullName evidence="4">C2H2 type zinc finger domain protein</fullName>
    </submittedName>
</protein>
<reference evidence="5" key="1">
    <citation type="journal article" date="2014" name="Genome Announc.">
        <title>Draft genome sequence of the formaldehyde-resistant fungus Byssochlamys spectabilis No. 5 (anamorph Paecilomyces variotii No. 5) (NBRC109023).</title>
        <authorList>
            <person name="Oka T."/>
            <person name="Ekino K."/>
            <person name="Fukuda K."/>
            <person name="Nomura Y."/>
        </authorList>
    </citation>
    <scope>NUCLEOTIDE SEQUENCE [LARGE SCALE GENOMIC DNA]</scope>
    <source>
        <strain evidence="5">No. 5 / NBRC 109023</strain>
    </source>
</reference>
<dbReference type="InParanoid" id="V5FVD8"/>
<dbReference type="HOGENOM" id="CLU_1195237_0_0_1"/>
<dbReference type="InterPro" id="IPR051061">
    <property type="entry name" value="Zinc_finger_trans_reg"/>
</dbReference>
<evidence type="ECO:0000256" key="2">
    <source>
        <dbReference type="SAM" id="MobiDB-lite"/>
    </source>
</evidence>
<dbReference type="Proteomes" id="UP000018001">
    <property type="component" value="Unassembled WGS sequence"/>
</dbReference>
<dbReference type="GO" id="GO:0006357">
    <property type="term" value="P:regulation of transcription by RNA polymerase II"/>
    <property type="evidence" value="ECO:0007669"/>
    <property type="project" value="TreeGrafter"/>
</dbReference>
<name>V5FVD8_BYSSN</name>
<evidence type="ECO:0000313" key="4">
    <source>
        <dbReference type="EMBL" id="GAD92562.1"/>
    </source>
</evidence>
<keyword evidence="1" id="KW-0479">Metal-binding</keyword>
<dbReference type="SMART" id="SM00355">
    <property type="entry name" value="ZnF_C2H2"/>
    <property type="match status" value="3"/>
</dbReference>
<feature type="region of interest" description="Disordered" evidence="2">
    <location>
        <begin position="75"/>
        <end position="141"/>
    </location>
</feature>
<accession>V5FVD8</accession>
<dbReference type="InterPro" id="IPR013087">
    <property type="entry name" value="Znf_C2H2_type"/>
</dbReference>
<keyword evidence="1" id="KW-0863">Zinc-finger</keyword>
<dbReference type="InterPro" id="IPR036236">
    <property type="entry name" value="Znf_C2H2_sf"/>
</dbReference>
<feature type="compositionally biased region" description="Low complexity" evidence="2">
    <location>
        <begin position="114"/>
        <end position="141"/>
    </location>
</feature>
<proteinExistence type="predicted"/>
<dbReference type="Gene3D" id="3.30.160.60">
    <property type="entry name" value="Classic Zinc Finger"/>
    <property type="match status" value="1"/>
</dbReference>
<comment type="caution">
    <text evidence="4">The sequence shown here is derived from an EMBL/GenBank/DDBJ whole genome shotgun (WGS) entry which is preliminary data.</text>
</comment>
<dbReference type="AlphaFoldDB" id="V5FVD8"/>
<keyword evidence="5" id="KW-1185">Reference proteome</keyword>
<feature type="domain" description="C2H2-type" evidence="3">
    <location>
        <begin position="217"/>
        <end position="247"/>
    </location>
</feature>
<dbReference type="eggNOG" id="ENOG502SPI0">
    <property type="taxonomic scope" value="Eukaryota"/>
</dbReference>